<evidence type="ECO:0000256" key="2">
    <source>
        <dbReference type="SAM" id="SignalP"/>
    </source>
</evidence>
<proteinExistence type="predicted"/>
<gene>
    <name evidence="3" type="ORF">AMEX_G6730</name>
</gene>
<reference evidence="3 4" key="1">
    <citation type="submission" date="2021-07" db="EMBL/GenBank/DDBJ databases">
        <authorList>
            <person name="Imarazene B."/>
            <person name="Zahm M."/>
            <person name="Klopp C."/>
            <person name="Cabau C."/>
            <person name="Beille S."/>
            <person name="Jouanno E."/>
            <person name="Castinel A."/>
            <person name="Lluch J."/>
            <person name="Gil L."/>
            <person name="Kuchtly C."/>
            <person name="Lopez Roques C."/>
            <person name="Donnadieu C."/>
            <person name="Parrinello H."/>
            <person name="Journot L."/>
            <person name="Du K."/>
            <person name="Schartl M."/>
            <person name="Retaux S."/>
            <person name="Guiguen Y."/>
        </authorList>
    </citation>
    <scope>NUCLEOTIDE SEQUENCE [LARGE SCALE GENOMIC DNA]</scope>
    <source>
        <strain evidence="3">Pach_M1</strain>
        <tissue evidence="3">Testis</tissue>
    </source>
</reference>
<evidence type="ECO:0000313" key="3">
    <source>
        <dbReference type="EMBL" id="KAG9278809.1"/>
    </source>
</evidence>
<feature type="compositionally biased region" description="Polar residues" evidence="1">
    <location>
        <begin position="126"/>
        <end position="144"/>
    </location>
</feature>
<feature type="compositionally biased region" description="Basic and acidic residues" evidence="1">
    <location>
        <begin position="145"/>
        <end position="162"/>
    </location>
</feature>
<sequence>MRIEKCVILSFILMVCPPPCSPSPILQQNPTPLPAMNTVCLSDVSVERCGDPESSTKVQQVQTRPRGFPGGRAPLDPLSVSPAKPKRGDRPRRIKPSQKRQRTSSPLDQARVNQSGSFPPVRPVDSGSSAGQAEKNTSSNQQKPEPTKASEITERSPPDHSRSRLLRGSSRTGFGLPLDRVGLGRLPSGRRSF</sequence>
<feature type="compositionally biased region" description="Polar residues" evidence="1">
    <location>
        <begin position="53"/>
        <end position="63"/>
    </location>
</feature>
<accession>A0A8T2M432</accession>
<name>A0A8T2M432_ASTMX</name>
<feature type="compositionally biased region" description="Polar residues" evidence="1">
    <location>
        <begin position="103"/>
        <end position="117"/>
    </location>
</feature>
<protein>
    <submittedName>
        <fullName evidence="3">Uncharacterized protein</fullName>
    </submittedName>
</protein>
<dbReference type="EMBL" id="JAICCE010000004">
    <property type="protein sequence ID" value="KAG9278809.1"/>
    <property type="molecule type" value="Genomic_DNA"/>
</dbReference>
<organism evidence="3 4">
    <name type="scientific">Astyanax mexicanus</name>
    <name type="common">Blind cave fish</name>
    <name type="synonym">Astyanax fasciatus mexicanus</name>
    <dbReference type="NCBI Taxonomy" id="7994"/>
    <lineage>
        <taxon>Eukaryota</taxon>
        <taxon>Metazoa</taxon>
        <taxon>Chordata</taxon>
        <taxon>Craniata</taxon>
        <taxon>Vertebrata</taxon>
        <taxon>Euteleostomi</taxon>
        <taxon>Actinopterygii</taxon>
        <taxon>Neopterygii</taxon>
        <taxon>Teleostei</taxon>
        <taxon>Ostariophysi</taxon>
        <taxon>Characiformes</taxon>
        <taxon>Characoidei</taxon>
        <taxon>Acestrorhamphidae</taxon>
        <taxon>Acestrorhamphinae</taxon>
        <taxon>Astyanax</taxon>
    </lineage>
</organism>
<feature type="region of interest" description="Disordered" evidence="1">
    <location>
        <begin position="50"/>
        <end position="193"/>
    </location>
</feature>
<dbReference type="Proteomes" id="UP000752171">
    <property type="component" value="Unassembled WGS sequence"/>
</dbReference>
<feature type="chain" id="PRO_5035808093" evidence="2">
    <location>
        <begin position="23"/>
        <end position="193"/>
    </location>
</feature>
<dbReference type="AlphaFoldDB" id="A0A8T2M432"/>
<keyword evidence="2" id="KW-0732">Signal</keyword>
<comment type="caution">
    <text evidence="3">The sequence shown here is derived from an EMBL/GenBank/DDBJ whole genome shotgun (WGS) entry which is preliminary data.</text>
</comment>
<feature type="compositionally biased region" description="Low complexity" evidence="1">
    <location>
        <begin position="166"/>
        <end position="176"/>
    </location>
</feature>
<evidence type="ECO:0000313" key="4">
    <source>
        <dbReference type="Proteomes" id="UP000752171"/>
    </source>
</evidence>
<evidence type="ECO:0000256" key="1">
    <source>
        <dbReference type="SAM" id="MobiDB-lite"/>
    </source>
</evidence>
<feature type="compositionally biased region" description="Basic residues" evidence="1">
    <location>
        <begin position="84"/>
        <end position="102"/>
    </location>
</feature>
<feature type="signal peptide" evidence="2">
    <location>
        <begin position="1"/>
        <end position="22"/>
    </location>
</feature>